<feature type="region of interest" description="Disordered" evidence="8">
    <location>
        <begin position="1"/>
        <end position="32"/>
    </location>
</feature>
<dbReference type="PANTHER" id="PTHR11825:SF44">
    <property type="entry name" value="BRANCHED-CHAIN-AMINO-ACID AMINOTRANSFERASE"/>
    <property type="match status" value="1"/>
</dbReference>
<dbReference type="InterPro" id="IPR036038">
    <property type="entry name" value="Aminotransferase-like"/>
</dbReference>
<evidence type="ECO:0000256" key="8">
    <source>
        <dbReference type="SAM" id="MobiDB-lite"/>
    </source>
</evidence>
<evidence type="ECO:0000256" key="7">
    <source>
        <dbReference type="ARBA" id="ARBA00023304"/>
    </source>
</evidence>
<dbReference type="Proteomes" id="UP000249334">
    <property type="component" value="Unassembled WGS sequence"/>
</dbReference>
<name>A0A1C4Z999_9ACTN</name>
<keyword evidence="4" id="KW-0028">Amino-acid biosynthesis</keyword>
<accession>A0A1C4Z999</accession>
<evidence type="ECO:0000313" key="9">
    <source>
        <dbReference type="EMBL" id="RAN97456.1"/>
    </source>
</evidence>
<evidence type="ECO:0000256" key="3">
    <source>
        <dbReference type="ARBA" id="ARBA00022576"/>
    </source>
</evidence>
<dbReference type="InterPro" id="IPR043131">
    <property type="entry name" value="BCAT-like_N"/>
</dbReference>
<dbReference type="PIRSF" id="PIRSF006468">
    <property type="entry name" value="BCAT1"/>
    <property type="match status" value="1"/>
</dbReference>
<dbReference type="Proteomes" id="UP000198864">
    <property type="component" value="Unassembled WGS sequence"/>
</dbReference>
<keyword evidence="6" id="KW-0663">Pyridoxal phosphate</keyword>
<dbReference type="STRING" id="285676.GA0070561_5100"/>
<dbReference type="GO" id="GO:0004084">
    <property type="term" value="F:branched-chain-amino-acid transaminase activity"/>
    <property type="evidence" value="ECO:0007669"/>
    <property type="project" value="InterPro"/>
</dbReference>
<dbReference type="SUPFAM" id="SSF56752">
    <property type="entry name" value="D-aminoacid aminotransferase-like PLP-dependent enzymes"/>
    <property type="match status" value="1"/>
</dbReference>
<reference evidence="10 11" key="1">
    <citation type="submission" date="2016-06" db="EMBL/GenBank/DDBJ databases">
        <authorList>
            <person name="Kjaerup R.B."/>
            <person name="Dalgaard T.S."/>
            <person name="Juul-Madsen H.R."/>
        </authorList>
    </citation>
    <scope>NUCLEOTIDE SEQUENCE [LARGE SCALE GENOMIC DNA]</scope>
    <source>
        <strain evidence="10 11">DSM 44871</strain>
    </source>
</reference>
<keyword evidence="7" id="KW-0100">Branched-chain amino acid biosynthesis</keyword>
<reference evidence="9 12" key="2">
    <citation type="submission" date="2018-03" db="EMBL/GenBank/DDBJ databases">
        <title>Genomic framework for the identification of Micromonospora saelicesensis and Micromonospora noduli.</title>
        <authorList>
            <person name="Riesco R."/>
            <person name="Trujillo M.E."/>
        </authorList>
    </citation>
    <scope>NUCLEOTIDE SEQUENCE [LARGE SCALE GENOMIC DNA]</scope>
    <source>
        <strain evidence="9 12">GAR05</strain>
    </source>
</reference>
<evidence type="ECO:0000313" key="11">
    <source>
        <dbReference type="Proteomes" id="UP000198864"/>
    </source>
</evidence>
<dbReference type="Pfam" id="PF01063">
    <property type="entry name" value="Aminotran_4"/>
    <property type="match status" value="1"/>
</dbReference>
<organism evidence="10 11">
    <name type="scientific">Micromonospora saelicesensis</name>
    <dbReference type="NCBI Taxonomy" id="285676"/>
    <lineage>
        <taxon>Bacteria</taxon>
        <taxon>Bacillati</taxon>
        <taxon>Actinomycetota</taxon>
        <taxon>Actinomycetes</taxon>
        <taxon>Micromonosporales</taxon>
        <taxon>Micromonosporaceae</taxon>
        <taxon>Micromonospora</taxon>
    </lineage>
</organism>
<comment type="similarity">
    <text evidence="2">Belongs to the class-IV pyridoxal-phosphate-dependent aminotransferase family.</text>
</comment>
<dbReference type="InterPro" id="IPR005786">
    <property type="entry name" value="B_amino_transII"/>
</dbReference>
<dbReference type="GO" id="GO:0008652">
    <property type="term" value="P:amino acid biosynthetic process"/>
    <property type="evidence" value="ECO:0007669"/>
    <property type="project" value="UniProtKB-KW"/>
</dbReference>
<dbReference type="GO" id="GO:0009082">
    <property type="term" value="P:branched-chain amino acid biosynthetic process"/>
    <property type="evidence" value="ECO:0007669"/>
    <property type="project" value="UniProtKB-KW"/>
</dbReference>
<dbReference type="PANTHER" id="PTHR11825">
    <property type="entry name" value="SUBGROUP IIII AMINOTRANSFERASE"/>
    <property type="match status" value="1"/>
</dbReference>
<dbReference type="Gene3D" id="3.20.10.10">
    <property type="entry name" value="D-amino Acid Aminotransferase, subunit A, domain 2"/>
    <property type="match status" value="1"/>
</dbReference>
<evidence type="ECO:0000256" key="2">
    <source>
        <dbReference type="ARBA" id="ARBA00009320"/>
    </source>
</evidence>
<dbReference type="Gene3D" id="3.30.470.10">
    <property type="match status" value="1"/>
</dbReference>
<dbReference type="AlphaFoldDB" id="A0A1C4Z999"/>
<proteinExistence type="inferred from homology"/>
<evidence type="ECO:0000313" key="10">
    <source>
        <dbReference type="EMBL" id="SCF29514.1"/>
    </source>
</evidence>
<evidence type="ECO:0000256" key="6">
    <source>
        <dbReference type="ARBA" id="ARBA00022898"/>
    </source>
</evidence>
<dbReference type="RefSeq" id="WP_091404982.1">
    <property type="nucleotide sequence ID" value="NZ_FMCR01000005.1"/>
</dbReference>
<protein>
    <submittedName>
        <fullName evidence="10">Branched chain amino acid aminotransferase apoenzyme</fullName>
    </submittedName>
    <submittedName>
        <fullName evidence="9">Branched-chain-amino-acid transaminase</fullName>
    </submittedName>
</protein>
<sequence>MSKDNDLVVEATTTPRSKPEADAPTRPGGALTDHAYSMRWSKRRSWQGMTIADRDALPSVRPTSSALNYGQALFDDLAAYRMTDGSVAVYRPDSHVKRFNNGARRMALPQLDFDRVWLAIRRLVDLDSAWIPAEPGSALLLRSVLAGNGPTLEVAPAEECLFTIVASPLARQAPAELPVRAMVVNDYVRAWPGGTGDINAVGNYGPGLVPREIAANYDYHHVLWVGGDPERRVQQVGAMNAFFVIDGVLTTPSLDGTVRPGITRDSIIKLARDAGTTVDERPVPLTEVLQGVADGRITECFGTGTVEGVVSINGLGYNGEEYRLPGSVAVASHLREVLEGIHRGDVIDRFGWMRRLTEVSTVHA</sequence>
<dbReference type="EMBL" id="FMCR01000005">
    <property type="protein sequence ID" value="SCF29514.1"/>
    <property type="molecule type" value="Genomic_DNA"/>
</dbReference>
<keyword evidence="12" id="KW-1185">Reference proteome</keyword>
<keyword evidence="5 10" id="KW-0808">Transferase</keyword>
<comment type="cofactor">
    <cofactor evidence="1">
        <name>pyridoxal 5'-phosphate</name>
        <dbReference type="ChEBI" id="CHEBI:597326"/>
    </cofactor>
</comment>
<keyword evidence="3 10" id="KW-0032">Aminotransferase</keyword>
<evidence type="ECO:0000256" key="4">
    <source>
        <dbReference type="ARBA" id="ARBA00022605"/>
    </source>
</evidence>
<dbReference type="InterPro" id="IPR001544">
    <property type="entry name" value="Aminotrans_IV"/>
</dbReference>
<gene>
    <name evidence="10" type="ORF">GA0070561_5100</name>
    <name evidence="9" type="ORF">GAR05_03576</name>
</gene>
<evidence type="ECO:0000256" key="1">
    <source>
        <dbReference type="ARBA" id="ARBA00001933"/>
    </source>
</evidence>
<dbReference type="EMBL" id="PXXW01000027">
    <property type="protein sequence ID" value="RAN97456.1"/>
    <property type="molecule type" value="Genomic_DNA"/>
</dbReference>
<dbReference type="InterPro" id="IPR043132">
    <property type="entry name" value="BCAT-like_C"/>
</dbReference>
<evidence type="ECO:0000313" key="12">
    <source>
        <dbReference type="Proteomes" id="UP000249334"/>
    </source>
</evidence>
<evidence type="ECO:0000256" key="5">
    <source>
        <dbReference type="ARBA" id="ARBA00022679"/>
    </source>
</evidence>